<name>A0A9W9LUR7_9EURO</name>
<comment type="caution">
    <text evidence="1">The sequence shown here is derived from an EMBL/GenBank/DDBJ whole genome shotgun (WGS) entry which is preliminary data.</text>
</comment>
<evidence type="ECO:0000313" key="2">
    <source>
        <dbReference type="Proteomes" id="UP001146351"/>
    </source>
</evidence>
<keyword evidence="2" id="KW-1185">Reference proteome</keyword>
<gene>
    <name evidence="1" type="ORF">N7492_002048</name>
</gene>
<dbReference type="EMBL" id="JAPQKO010000002">
    <property type="protein sequence ID" value="KAJ5178838.1"/>
    <property type="molecule type" value="Genomic_DNA"/>
</dbReference>
<reference evidence="1" key="2">
    <citation type="journal article" date="2023" name="IMA Fungus">
        <title>Comparative genomic study of the Penicillium genus elucidates a diverse pangenome and 15 lateral gene transfer events.</title>
        <authorList>
            <person name="Petersen C."/>
            <person name="Sorensen T."/>
            <person name="Nielsen M.R."/>
            <person name="Sondergaard T.E."/>
            <person name="Sorensen J.L."/>
            <person name="Fitzpatrick D.A."/>
            <person name="Frisvad J.C."/>
            <person name="Nielsen K.L."/>
        </authorList>
    </citation>
    <scope>NUCLEOTIDE SEQUENCE</scope>
    <source>
        <strain evidence="1">IBT 21917</strain>
    </source>
</reference>
<dbReference type="OrthoDB" id="2138648at2759"/>
<dbReference type="Gene3D" id="2.30.30.1060">
    <property type="match status" value="1"/>
</dbReference>
<accession>A0A9W9LUR7</accession>
<protein>
    <recommendedName>
        <fullName evidence="3">Hypervirulence associated protein TUDOR domain-containing protein</fullName>
    </recommendedName>
</protein>
<evidence type="ECO:0000313" key="1">
    <source>
        <dbReference type="EMBL" id="KAJ5178838.1"/>
    </source>
</evidence>
<sequence length="78" mass="8598">MKMQAGDICDKHGNPIRKGDYVFTRIRGGSHEGEVCWSLSEVQAVEEIIAGEDQAAEKSVKHPPKVRLTSVGLNIYES</sequence>
<organism evidence="1 2">
    <name type="scientific">Penicillium capsulatum</name>
    <dbReference type="NCBI Taxonomy" id="69766"/>
    <lineage>
        <taxon>Eukaryota</taxon>
        <taxon>Fungi</taxon>
        <taxon>Dikarya</taxon>
        <taxon>Ascomycota</taxon>
        <taxon>Pezizomycotina</taxon>
        <taxon>Eurotiomycetes</taxon>
        <taxon>Eurotiomycetidae</taxon>
        <taxon>Eurotiales</taxon>
        <taxon>Aspergillaceae</taxon>
        <taxon>Penicillium</taxon>
    </lineage>
</organism>
<reference evidence="1" key="1">
    <citation type="submission" date="2022-11" db="EMBL/GenBank/DDBJ databases">
        <authorList>
            <person name="Petersen C."/>
        </authorList>
    </citation>
    <scope>NUCLEOTIDE SEQUENCE</scope>
    <source>
        <strain evidence="1">IBT 21917</strain>
    </source>
</reference>
<dbReference type="Proteomes" id="UP001146351">
    <property type="component" value="Unassembled WGS sequence"/>
</dbReference>
<evidence type="ECO:0008006" key="3">
    <source>
        <dbReference type="Google" id="ProtNLM"/>
    </source>
</evidence>
<dbReference type="AlphaFoldDB" id="A0A9W9LUR7"/>
<feature type="non-terminal residue" evidence="1">
    <location>
        <position position="1"/>
    </location>
</feature>
<proteinExistence type="predicted"/>